<dbReference type="Pfam" id="PF00107">
    <property type="entry name" value="ADH_zinc_N"/>
    <property type="match status" value="1"/>
</dbReference>
<evidence type="ECO:0000256" key="1">
    <source>
        <dbReference type="ARBA" id="ARBA00022630"/>
    </source>
</evidence>
<dbReference type="GO" id="GO:0008270">
    <property type="term" value="F:zinc ion binding"/>
    <property type="evidence" value="ECO:0007669"/>
    <property type="project" value="InterPro"/>
</dbReference>
<dbReference type="KEGG" id="kyr:CVV65_06210"/>
<dbReference type="Pfam" id="PF00441">
    <property type="entry name" value="Acyl-CoA_dh_1"/>
    <property type="match status" value="1"/>
</dbReference>
<dbReference type="InterPro" id="IPR009075">
    <property type="entry name" value="AcylCo_DH/oxidase_C"/>
</dbReference>
<evidence type="ECO:0000259" key="2">
    <source>
        <dbReference type="SMART" id="SM00829"/>
    </source>
</evidence>
<dbReference type="InterPro" id="IPR011032">
    <property type="entry name" value="GroES-like_sf"/>
</dbReference>
<protein>
    <submittedName>
        <fullName evidence="3">Alcohol dehydrogenase</fullName>
    </submittedName>
</protein>
<dbReference type="EMBL" id="CP024955">
    <property type="protein sequence ID" value="ATY84590.1"/>
    <property type="molecule type" value="Genomic_DNA"/>
</dbReference>
<dbReference type="PROSITE" id="PS01162">
    <property type="entry name" value="QOR_ZETA_CRYSTAL"/>
    <property type="match status" value="1"/>
</dbReference>
<dbReference type="InterPro" id="IPR036291">
    <property type="entry name" value="NAD(P)-bd_dom_sf"/>
</dbReference>
<accession>A0A2K8N7M5</accession>
<dbReference type="PANTHER" id="PTHR43677">
    <property type="entry name" value="SHORT-CHAIN DEHYDROGENASE/REDUCTASE"/>
    <property type="match status" value="1"/>
</dbReference>
<evidence type="ECO:0000313" key="4">
    <source>
        <dbReference type="Proteomes" id="UP000231932"/>
    </source>
</evidence>
<dbReference type="InterPro" id="IPR036250">
    <property type="entry name" value="AcylCo_DH-like_C"/>
</dbReference>
<gene>
    <name evidence="3" type="ORF">CVV65_06210</name>
</gene>
<dbReference type="PANTHER" id="PTHR43677:SF4">
    <property type="entry name" value="QUINONE OXIDOREDUCTASE-LIKE PROTEIN 2"/>
    <property type="match status" value="1"/>
</dbReference>
<dbReference type="Proteomes" id="UP000231932">
    <property type="component" value="Chromosome"/>
</dbReference>
<dbReference type="InterPro" id="IPR020843">
    <property type="entry name" value="ER"/>
</dbReference>
<dbReference type="Gene3D" id="3.90.180.10">
    <property type="entry name" value="Medium-chain alcohol dehydrogenases, catalytic domain"/>
    <property type="match status" value="1"/>
</dbReference>
<dbReference type="SUPFAM" id="SSF47203">
    <property type="entry name" value="Acyl-CoA dehydrogenase C-terminal domain-like"/>
    <property type="match status" value="1"/>
</dbReference>
<name>A0A2K8N7M5_9BACL</name>
<feature type="domain" description="Enoyl reductase (ER)" evidence="2">
    <location>
        <begin position="129"/>
        <end position="442"/>
    </location>
</feature>
<dbReference type="CDD" id="cd08241">
    <property type="entry name" value="QOR1"/>
    <property type="match status" value="1"/>
</dbReference>
<evidence type="ECO:0000313" key="3">
    <source>
        <dbReference type="EMBL" id="ATY84590.1"/>
    </source>
</evidence>
<dbReference type="RefSeq" id="WP_100667407.1">
    <property type="nucleotide sequence ID" value="NZ_CP024955.1"/>
</dbReference>
<dbReference type="Gene3D" id="1.20.140.10">
    <property type="entry name" value="Butyryl-CoA Dehydrogenase, subunit A, domain 3"/>
    <property type="match status" value="1"/>
</dbReference>
<reference evidence="4" key="1">
    <citation type="submission" date="2017-11" db="EMBL/GenBank/DDBJ databases">
        <title>Complete Genome Sequence of Kyrpidia sp. Strain EA-1, a thermophilic, hydrogen-oxidizing Bacterium, isolated from the Azores.</title>
        <authorList>
            <person name="Reiner J.E."/>
            <person name="Lapp C.J."/>
            <person name="Bunk B."/>
            <person name="Gescher J."/>
        </authorList>
    </citation>
    <scope>NUCLEOTIDE SEQUENCE [LARGE SCALE GENOMIC DNA]</scope>
    <source>
        <strain evidence="4">EA-1</strain>
    </source>
</reference>
<proteinExistence type="predicted"/>
<dbReference type="InterPro" id="IPR013154">
    <property type="entry name" value="ADH-like_N"/>
</dbReference>
<dbReference type="Gene3D" id="3.40.50.720">
    <property type="entry name" value="NAD(P)-binding Rossmann-like Domain"/>
    <property type="match status" value="1"/>
</dbReference>
<dbReference type="InterPro" id="IPR013149">
    <property type="entry name" value="ADH-like_C"/>
</dbReference>
<keyword evidence="1" id="KW-0285">Flavoprotein</keyword>
<dbReference type="InterPro" id="IPR002364">
    <property type="entry name" value="Quin_OxRdtase/zeta-crystal_CS"/>
</dbReference>
<dbReference type="SUPFAM" id="SSF50129">
    <property type="entry name" value="GroES-like"/>
    <property type="match status" value="1"/>
</dbReference>
<dbReference type="GO" id="GO:0003995">
    <property type="term" value="F:acyl-CoA dehydrogenase activity"/>
    <property type="evidence" value="ECO:0007669"/>
    <property type="project" value="InterPro"/>
</dbReference>
<keyword evidence="4" id="KW-1185">Reference proteome</keyword>
<dbReference type="SUPFAM" id="SSF51735">
    <property type="entry name" value="NAD(P)-binding Rossmann-fold domains"/>
    <property type="match status" value="1"/>
</dbReference>
<dbReference type="Pfam" id="PF08240">
    <property type="entry name" value="ADH_N"/>
    <property type="match status" value="1"/>
</dbReference>
<dbReference type="InterPro" id="IPR006089">
    <property type="entry name" value="Acyl-CoA_DH_CS"/>
</dbReference>
<dbReference type="PROSITE" id="PS00073">
    <property type="entry name" value="ACYL_COA_DH_2"/>
    <property type="match status" value="1"/>
</dbReference>
<dbReference type="AlphaFoldDB" id="A0A2K8N7M5"/>
<sequence>MVQQTVRRFVERELIPLEQQVLRNEREGKPGMSRYASMGKLYGSNMGNRVVDRVLQIHGGMGYTKELPIERWYREARLWRIYDGTDEIQRLIISRNLLKGHVKVDDLLGNVTEGRCSPVRAWVVHQLGNPEEVLRLEERPAPVPQAGEVLIDVEAAGVNFLDLLLCAGTYQEKPPLPFTPGAEVTGRIRASGEGVDLPVGNRVIALPALPEGGYAEQIKVPADRVYPVPESMPPAEAAAFFISFHTAHYALHRLARLQRGEVLLVHAGAGGVGSAAIQLGKAAGAGVIATAGGREKVNICRELGADLAIDYREHDFVEAVKMATQGKGANVIFDPVGGDVFDQSRRCIAFEGRILVVGFAGGRIAQAPTNHALVKNYAIWGVHWGLFQRLFPQAVREAHRDLIALYQQGSIRPLVHHRFPFEQLPAALARLASRRTWGKVVLER</sequence>
<dbReference type="InterPro" id="IPR051397">
    <property type="entry name" value="Zn-ADH-like_protein"/>
</dbReference>
<organism evidence="3 4">
    <name type="scientific">Kyrpidia spormannii</name>
    <dbReference type="NCBI Taxonomy" id="2055160"/>
    <lineage>
        <taxon>Bacteria</taxon>
        <taxon>Bacillati</taxon>
        <taxon>Bacillota</taxon>
        <taxon>Bacilli</taxon>
        <taxon>Bacillales</taxon>
        <taxon>Alicyclobacillaceae</taxon>
        <taxon>Kyrpidia</taxon>
    </lineage>
</organism>
<dbReference type="SMART" id="SM00829">
    <property type="entry name" value="PKS_ER"/>
    <property type="match status" value="1"/>
</dbReference>